<feature type="transmembrane region" description="Helical" evidence="1">
    <location>
        <begin position="71"/>
        <end position="92"/>
    </location>
</feature>
<dbReference type="GO" id="GO:0010181">
    <property type="term" value="F:FMN binding"/>
    <property type="evidence" value="ECO:0007669"/>
    <property type="project" value="TreeGrafter"/>
</dbReference>
<feature type="transmembrane region" description="Helical" evidence="1">
    <location>
        <begin position="98"/>
        <end position="120"/>
    </location>
</feature>
<dbReference type="GO" id="GO:0016679">
    <property type="term" value="F:oxidoreductase activity, acting on diphenols and related substances as donors"/>
    <property type="evidence" value="ECO:0007669"/>
    <property type="project" value="TreeGrafter"/>
</dbReference>
<evidence type="ECO:0000313" key="2">
    <source>
        <dbReference type="EMBL" id="VVC04531.1"/>
    </source>
</evidence>
<name>A0A5E4LSG3_9ARCH</name>
<dbReference type="PANTHER" id="PTHR36964:SF1">
    <property type="entry name" value="PROTEIN-METHIONINE-SULFOXIDE REDUCTASE HEME-BINDING SUBUNIT MSRQ"/>
    <property type="match status" value="1"/>
</dbReference>
<dbReference type="Proteomes" id="UP000789941">
    <property type="component" value="Unassembled WGS sequence"/>
</dbReference>
<keyword evidence="1" id="KW-0812">Transmembrane</keyword>
<organism evidence="2 3">
    <name type="scientific">Candidatus Bilamarchaeum dharawalense</name>
    <dbReference type="NCBI Taxonomy" id="2885759"/>
    <lineage>
        <taxon>Archaea</taxon>
        <taxon>Candidatus Micrarchaeota</taxon>
        <taxon>Candidatus Micrarchaeia</taxon>
        <taxon>Candidatus Anstonellales</taxon>
        <taxon>Candidatus Bilamarchaeaceae</taxon>
        <taxon>Candidatus Bilamarchaeum</taxon>
    </lineage>
</organism>
<comment type="caution">
    <text evidence="2">The sequence shown here is derived from an EMBL/GenBank/DDBJ whole genome shotgun (WGS) entry which is preliminary data.</text>
</comment>
<dbReference type="GO" id="GO:0005886">
    <property type="term" value="C:plasma membrane"/>
    <property type="evidence" value="ECO:0007669"/>
    <property type="project" value="TreeGrafter"/>
</dbReference>
<dbReference type="EMBL" id="CABMJJ010000009">
    <property type="protein sequence ID" value="VVC04531.1"/>
    <property type="molecule type" value="Genomic_DNA"/>
</dbReference>
<gene>
    <name evidence="2" type="primary">yedZ</name>
    <name evidence="2" type="ORF">LFW2832_01020</name>
</gene>
<dbReference type="GO" id="GO:0020037">
    <property type="term" value="F:heme binding"/>
    <property type="evidence" value="ECO:0007669"/>
    <property type="project" value="TreeGrafter"/>
</dbReference>
<dbReference type="AlphaFoldDB" id="A0A5E4LSG3"/>
<evidence type="ECO:0000313" key="3">
    <source>
        <dbReference type="Proteomes" id="UP000789941"/>
    </source>
</evidence>
<reference evidence="2 3" key="1">
    <citation type="submission" date="2019-08" db="EMBL/GenBank/DDBJ databases">
        <authorList>
            <person name="Vazquez-Campos X."/>
        </authorList>
    </citation>
    <scope>NUCLEOTIDE SEQUENCE [LARGE SCALE GENOMIC DNA]</scope>
    <source>
        <strain evidence="2">LFW-283_2</strain>
    </source>
</reference>
<feature type="transmembrane region" description="Helical" evidence="1">
    <location>
        <begin position="141"/>
        <end position="162"/>
    </location>
</feature>
<keyword evidence="1" id="KW-0472">Membrane</keyword>
<evidence type="ECO:0000256" key="1">
    <source>
        <dbReference type="SAM" id="Phobius"/>
    </source>
</evidence>
<dbReference type="PANTHER" id="PTHR36964">
    <property type="entry name" value="PROTEIN-METHIONINE-SULFOXIDE REDUCTASE HEME-BINDING SUBUNIT MSRQ"/>
    <property type="match status" value="1"/>
</dbReference>
<accession>A0A5E4LSG3</accession>
<protein>
    <submittedName>
        <fullName evidence="2">Sulfoxide reductase heme-binding subunit YedZ</fullName>
    </submittedName>
</protein>
<feature type="transmembrane region" description="Helical" evidence="1">
    <location>
        <begin position="168"/>
        <end position="193"/>
    </location>
</feature>
<keyword evidence="1" id="KW-1133">Transmembrane helix</keyword>
<feature type="transmembrane region" description="Helical" evidence="1">
    <location>
        <begin position="38"/>
        <end position="59"/>
    </location>
</feature>
<proteinExistence type="predicted"/>
<dbReference type="InterPro" id="IPR022837">
    <property type="entry name" value="MsrQ-like"/>
</dbReference>
<sequence length="217" mass="24096">MQKISFLFLLLILGIALIGVYQSMFPVPTVTAYDRFFALSSFFLLCISLIIGPLVTIWPKEYAQLIEPRRAVGITTFIFIVLHFFLAMTSVFNWQLNVILASVPSLVAVLATVILLILTLTSSDFAVKVLGPVWWKRIQQFNYLAFILSFVHFVLRANGLFTPIGTKVFVNLSEVALVLLGVATVGLQIAGFVTRKNREKILKEKSAQTLSTDHGGG</sequence>